<gene>
    <name evidence="1" type="ORF">ACOC_LOCUS9871</name>
</gene>
<proteinExistence type="predicted"/>
<dbReference type="WBParaSite" id="ACOC_0000987001-mRNA-1">
    <property type="protein sequence ID" value="ACOC_0000987001-mRNA-1"/>
    <property type="gene ID" value="ACOC_0000987001"/>
</dbReference>
<dbReference type="Proteomes" id="UP000267027">
    <property type="component" value="Unassembled WGS sequence"/>
</dbReference>
<evidence type="ECO:0000313" key="2">
    <source>
        <dbReference type="Proteomes" id="UP000267027"/>
    </source>
</evidence>
<protein>
    <submittedName>
        <fullName evidence="1 3">Uncharacterized protein</fullName>
    </submittedName>
</protein>
<dbReference type="EMBL" id="UYYA01004368">
    <property type="protein sequence ID" value="VDM61456.1"/>
    <property type="molecule type" value="Genomic_DNA"/>
</dbReference>
<reference evidence="3" key="1">
    <citation type="submission" date="2017-02" db="UniProtKB">
        <authorList>
            <consortium name="WormBaseParasite"/>
        </authorList>
    </citation>
    <scope>IDENTIFICATION</scope>
</reference>
<dbReference type="AlphaFoldDB" id="A0A0R3PV54"/>
<evidence type="ECO:0000313" key="3">
    <source>
        <dbReference type="WBParaSite" id="ACOC_0000987001-mRNA-1"/>
    </source>
</evidence>
<name>A0A0R3PV54_ANGCS</name>
<accession>A0A0R3PV54</accession>
<organism evidence="3">
    <name type="scientific">Angiostrongylus costaricensis</name>
    <name type="common">Nematode worm</name>
    <dbReference type="NCBI Taxonomy" id="334426"/>
    <lineage>
        <taxon>Eukaryota</taxon>
        <taxon>Metazoa</taxon>
        <taxon>Ecdysozoa</taxon>
        <taxon>Nematoda</taxon>
        <taxon>Chromadorea</taxon>
        <taxon>Rhabditida</taxon>
        <taxon>Rhabditina</taxon>
        <taxon>Rhabditomorpha</taxon>
        <taxon>Strongyloidea</taxon>
        <taxon>Metastrongylidae</taxon>
        <taxon>Angiostrongylus</taxon>
    </lineage>
</organism>
<evidence type="ECO:0000313" key="1">
    <source>
        <dbReference type="EMBL" id="VDM61456.1"/>
    </source>
</evidence>
<keyword evidence="2" id="KW-1185">Reference proteome</keyword>
<sequence>MNIVSLEQQTVRFGRLRLKKCGSILALTVFVVRAPKLNYDEEEAEVFYMDLENYRKDHTFFKMIITDFNVKIGSRRTSHSNPRIRIERG</sequence>
<reference evidence="1 2" key="2">
    <citation type="submission" date="2018-11" db="EMBL/GenBank/DDBJ databases">
        <authorList>
            <consortium name="Pathogen Informatics"/>
        </authorList>
    </citation>
    <scope>NUCLEOTIDE SEQUENCE [LARGE SCALE GENOMIC DNA]</scope>
    <source>
        <strain evidence="1 2">Costa Rica</strain>
    </source>
</reference>